<dbReference type="STRING" id="448385.sce0229"/>
<keyword evidence="3" id="KW-1185">Reference proteome</keyword>
<dbReference type="Pfam" id="PF14516">
    <property type="entry name" value="AAA_35"/>
    <property type="match status" value="1"/>
</dbReference>
<dbReference type="InterPro" id="IPR035897">
    <property type="entry name" value="Toll_tir_struct_dom_sf"/>
</dbReference>
<dbReference type="InterPro" id="IPR009003">
    <property type="entry name" value="Peptidase_S1_PA"/>
</dbReference>
<dbReference type="SUPFAM" id="SSF52540">
    <property type="entry name" value="P-loop containing nucleoside triphosphate hydrolases"/>
    <property type="match status" value="1"/>
</dbReference>
<dbReference type="SMART" id="SM00255">
    <property type="entry name" value="TIR"/>
    <property type="match status" value="1"/>
</dbReference>
<dbReference type="SUPFAM" id="SSF50494">
    <property type="entry name" value="Trypsin-like serine proteases"/>
    <property type="match status" value="1"/>
</dbReference>
<dbReference type="Gene3D" id="3.40.50.10140">
    <property type="entry name" value="Toll/interleukin-1 receptor homology (TIR) domain"/>
    <property type="match status" value="1"/>
</dbReference>
<evidence type="ECO:0000313" key="3">
    <source>
        <dbReference type="Proteomes" id="UP000002139"/>
    </source>
</evidence>
<gene>
    <name evidence="2" type="ordered locus">sce0229</name>
</gene>
<dbReference type="Gene3D" id="2.40.10.10">
    <property type="entry name" value="Trypsin-like serine proteases"/>
    <property type="match status" value="1"/>
</dbReference>
<dbReference type="BioCyc" id="SCEL448385:SCE_RS01185-MONOMER"/>
<dbReference type="InterPro" id="IPR043504">
    <property type="entry name" value="Peptidase_S1_PA_chymotrypsin"/>
</dbReference>
<name>A9GM89_SORC5</name>
<evidence type="ECO:0000313" key="2">
    <source>
        <dbReference type="EMBL" id="CAN90386.1"/>
    </source>
</evidence>
<dbReference type="eggNOG" id="COG1672">
    <property type="taxonomic scope" value="Bacteria"/>
</dbReference>
<dbReference type="Gene3D" id="3.40.50.300">
    <property type="entry name" value="P-loop containing nucleotide triphosphate hydrolases"/>
    <property type="match status" value="1"/>
</dbReference>
<dbReference type="OrthoDB" id="5509699at2"/>
<sequence length="736" mass="80070">MTLQHDALPRSVGRIRATLDRGGSVYGTGFLVTPTRVLTCAHCLRGPAEEKAAQGSISFTQARDASEVPFQVVFERFDPDVGLDIAVLELARQVEGTACLPLSGEDLAERPDWRSFGHPLSIERAPLWLGGTVDGSIARRAAGTDGWLLSLHVNGDPAPLEGLSGAPVLTERGVVGLVSHQLYRRVVPDGGGKPSVSPAFAKAFAVPTRLLQSIPSFLRSIAGSSRVFLAYRRKEPEATFVAELQRALQGAGHEAFVDLDIKVGEDWAQRIQTTLERADVFVPVLTPESLESQMLLQEVRIAYARWRQTGRPLLLPVRDPALEALPFEFDTYLGRLQYAPWRGEQDTPSAVRAIMAAIGHQAVEPSAPQAPAAPPSLPKADFQRIRMSAGALPPGDLFYLERPVDADAYDRMGSETFVLTMLSPSGFGKTSLALRLRQRCEDEGRPVLLINFRSFGRLPKDDGENRGYVTFLNDLARVFCKGLKLPLPTQPLESPMDFEEVLMMALEDMPRLVLILDGVDRVIERPYAEEFFSSIRSWIDAVHLSCSFVLCIATEPSDLMTDIARSPFNIDKGPIELDTFAPGDIAIVAERAGFRLGAAQVDLLHQATGGHPALTRQALAYVLAPGKGKPSAPPTSAEIRDRVAFLHEQCGSLTGPFSMSLKALLSRIGSIPPQLPDQPKLVSVMRKIVHNRTLSPAEARAAAALVTLGLVRAEGRPAPRFVALNLAYAQFFGALT</sequence>
<reference evidence="2 3" key="1">
    <citation type="journal article" date="2007" name="Nat. Biotechnol.">
        <title>Complete genome sequence of the myxobacterium Sorangium cellulosum.</title>
        <authorList>
            <person name="Schneiker S."/>
            <person name="Perlova O."/>
            <person name="Kaiser O."/>
            <person name="Gerth K."/>
            <person name="Alici A."/>
            <person name="Altmeyer M.O."/>
            <person name="Bartels D."/>
            <person name="Bekel T."/>
            <person name="Beyer S."/>
            <person name="Bode E."/>
            <person name="Bode H.B."/>
            <person name="Bolten C.J."/>
            <person name="Choudhuri J.V."/>
            <person name="Doss S."/>
            <person name="Elnakady Y.A."/>
            <person name="Frank B."/>
            <person name="Gaigalat L."/>
            <person name="Goesmann A."/>
            <person name="Groeger C."/>
            <person name="Gross F."/>
            <person name="Jelsbak L."/>
            <person name="Jelsbak L."/>
            <person name="Kalinowski J."/>
            <person name="Kegler C."/>
            <person name="Knauber T."/>
            <person name="Konietzny S."/>
            <person name="Kopp M."/>
            <person name="Krause L."/>
            <person name="Krug D."/>
            <person name="Linke B."/>
            <person name="Mahmud T."/>
            <person name="Martinez-Arias R."/>
            <person name="McHardy A.C."/>
            <person name="Merai M."/>
            <person name="Meyer F."/>
            <person name="Mormann S."/>
            <person name="Munoz-Dorado J."/>
            <person name="Perez J."/>
            <person name="Pradella S."/>
            <person name="Rachid S."/>
            <person name="Raddatz G."/>
            <person name="Rosenau F."/>
            <person name="Rueckert C."/>
            <person name="Sasse F."/>
            <person name="Scharfe M."/>
            <person name="Schuster S.C."/>
            <person name="Suen G."/>
            <person name="Treuner-Lange A."/>
            <person name="Velicer G.J."/>
            <person name="Vorholter F.-J."/>
            <person name="Weissman K.J."/>
            <person name="Welch R.D."/>
            <person name="Wenzel S.C."/>
            <person name="Whitworth D.E."/>
            <person name="Wilhelm S."/>
            <person name="Wittmann C."/>
            <person name="Bloecker H."/>
            <person name="Puehler A."/>
            <person name="Mueller R."/>
        </authorList>
    </citation>
    <scope>NUCLEOTIDE SEQUENCE [LARGE SCALE GENOMIC DNA]</scope>
    <source>
        <strain evidence="3">So ce56</strain>
    </source>
</reference>
<organism evidence="2 3">
    <name type="scientific">Sorangium cellulosum (strain So ce56)</name>
    <name type="common">Polyangium cellulosum (strain So ce56)</name>
    <dbReference type="NCBI Taxonomy" id="448385"/>
    <lineage>
        <taxon>Bacteria</taxon>
        <taxon>Pseudomonadati</taxon>
        <taxon>Myxococcota</taxon>
        <taxon>Polyangia</taxon>
        <taxon>Polyangiales</taxon>
        <taxon>Polyangiaceae</taxon>
        <taxon>Sorangium</taxon>
    </lineage>
</organism>
<dbReference type="Pfam" id="PF13676">
    <property type="entry name" value="TIR_2"/>
    <property type="match status" value="1"/>
</dbReference>
<dbReference type="PROSITE" id="PS50104">
    <property type="entry name" value="TIR"/>
    <property type="match status" value="1"/>
</dbReference>
<dbReference type="Proteomes" id="UP000002139">
    <property type="component" value="Chromosome"/>
</dbReference>
<proteinExistence type="predicted"/>
<dbReference type="HOGENOM" id="CLU_376793_0_0_7"/>
<dbReference type="InterPro" id="IPR027417">
    <property type="entry name" value="P-loop_NTPase"/>
</dbReference>
<dbReference type="RefSeq" id="WP_012232864.1">
    <property type="nucleotide sequence ID" value="NC_010162.1"/>
</dbReference>
<dbReference type="InterPro" id="IPR000157">
    <property type="entry name" value="TIR_dom"/>
</dbReference>
<dbReference type="KEGG" id="scl:sce0229"/>
<dbReference type="Pfam" id="PF13365">
    <property type="entry name" value="Trypsin_2"/>
    <property type="match status" value="1"/>
</dbReference>
<dbReference type="SUPFAM" id="SSF52200">
    <property type="entry name" value="Toll/Interleukin receptor TIR domain"/>
    <property type="match status" value="1"/>
</dbReference>
<dbReference type="GO" id="GO:0007165">
    <property type="term" value="P:signal transduction"/>
    <property type="evidence" value="ECO:0007669"/>
    <property type="project" value="InterPro"/>
</dbReference>
<feature type="domain" description="TIR" evidence="1">
    <location>
        <begin position="223"/>
        <end position="355"/>
    </location>
</feature>
<dbReference type="AlphaFoldDB" id="A9GM89"/>
<evidence type="ECO:0000259" key="1">
    <source>
        <dbReference type="PROSITE" id="PS50104"/>
    </source>
</evidence>
<protein>
    <recommendedName>
        <fullName evidence="1">TIR domain-containing protein</fullName>
    </recommendedName>
</protein>
<dbReference type="EMBL" id="AM746676">
    <property type="protein sequence ID" value="CAN90386.1"/>
    <property type="molecule type" value="Genomic_DNA"/>
</dbReference>
<accession>A9GM89</accession>